<evidence type="ECO:0000313" key="4">
    <source>
        <dbReference type="Proteomes" id="UP000032180"/>
    </source>
</evidence>
<reference evidence="3 4" key="1">
    <citation type="submission" date="2012-08" db="EMBL/GenBank/DDBJ databases">
        <title>Oryza genome evolution.</title>
        <authorList>
            <person name="Wing R.A."/>
        </authorList>
    </citation>
    <scope>NUCLEOTIDE SEQUENCE</scope>
</reference>
<feature type="region of interest" description="Disordered" evidence="2">
    <location>
        <begin position="197"/>
        <end position="220"/>
    </location>
</feature>
<dbReference type="SUPFAM" id="SSF57783">
    <property type="entry name" value="Zinc beta-ribbon"/>
    <property type="match status" value="1"/>
</dbReference>
<accession>A0A0D9XWN8</accession>
<organism evidence="3 4">
    <name type="scientific">Leersia perrieri</name>
    <dbReference type="NCBI Taxonomy" id="77586"/>
    <lineage>
        <taxon>Eukaryota</taxon>
        <taxon>Viridiplantae</taxon>
        <taxon>Streptophyta</taxon>
        <taxon>Embryophyta</taxon>
        <taxon>Tracheophyta</taxon>
        <taxon>Spermatophyta</taxon>
        <taxon>Magnoliopsida</taxon>
        <taxon>Liliopsida</taxon>
        <taxon>Poales</taxon>
        <taxon>Poaceae</taxon>
        <taxon>BOP clade</taxon>
        <taxon>Oryzoideae</taxon>
        <taxon>Oryzeae</taxon>
        <taxon>Oryzinae</taxon>
        <taxon>Leersia</taxon>
    </lineage>
</organism>
<dbReference type="Gramene" id="LPERR12G02100.1">
    <property type="protein sequence ID" value="LPERR12G02100.1"/>
    <property type="gene ID" value="LPERR12G02100"/>
</dbReference>
<reference evidence="4" key="2">
    <citation type="submission" date="2013-12" db="EMBL/GenBank/DDBJ databases">
        <authorList>
            <person name="Yu Y."/>
            <person name="Lee S."/>
            <person name="de Baynast K."/>
            <person name="Wissotski M."/>
            <person name="Liu L."/>
            <person name="Talag J."/>
            <person name="Goicoechea J."/>
            <person name="Angelova A."/>
            <person name="Jetty R."/>
            <person name="Kudrna D."/>
            <person name="Golser W."/>
            <person name="Rivera L."/>
            <person name="Zhang J."/>
            <person name="Wing R."/>
        </authorList>
    </citation>
    <scope>NUCLEOTIDE SEQUENCE</scope>
</reference>
<dbReference type="GO" id="GO:0005673">
    <property type="term" value="C:transcription factor TFIIE complex"/>
    <property type="evidence" value="ECO:0007669"/>
    <property type="project" value="TreeGrafter"/>
</dbReference>
<evidence type="ECO:0000256" key="2">
    <source>
        <dbReference type="SAM" id="MobiDB-lite"/>
    </source>
</evidence>
<dbReference type="eggNOG" id="KOG2593">
    <property type="taxonomic scope" value="Eukaryota"/>
</dbReference>
<feature type="compositionally biased region" description="Polar residues" evidence="2">
    <location>
        <begin position="203"/>
        <end position="212"/>
    </location>
</feature>
<sequence>MWPPGGVGPVYDVVRYRINRMRKKLKDELDDRDTIQHYICPNCKRRYSAFDALQLLSYRDDCFHCEHCNRELLESEEFVGDNAKKHSHDKLKDMQKRMEQLKTLIELLDRVKDISFPYFGSLQHWERATINTSTNDAFGSSLNSVTPMPFLGGLEVSVQLERQLGAKSKRDDSVESDDDRIKLKVKQPTGNIGEVYKLDDLNMETQQSSNDNDGIEWQEG</sequence>
<dbReference type="InterPro" id="IPR013083">
    <property type="entry name" value="Znf_RING/FYVE/PHD"/>
</dbReference>
<dbReference type="Proteomes" id="UP000032180">
    <property type="component" value="Chromosome 12"/>
</dbReference>
<protein>
    <recommendedName>
        <fullName evidence="5">Transcription initiation factor IIE subunit alpha N-terminal domain-containing protein</fullName>
    </recommendedName>
</protein>
<evidence type="ECO:0000256" key="1">
    <source>
        <dbReference type="SAM" id="Coils"/>
    </source>
</evidence>
<dbReference type="PANTHER" id="PTHR13097">
    <property type="entry name" value="TRANSCRIPTION INITIATION FACTOR IIE, ALPHA SUBUNIT"/>
    <property type="match status" value="1"/>
</dbReference>
<name>A0A0D9XWN8_9ORYZ</name>
<dbReference type="AlphaFoldDB" id="A0A0D9XWN8"/>
<evidence type="ECO:0000313" key="3">
    <source>
        <dbReference type="EnsemblPlants" id="LPERR12G02100.1"/>
    </source>
</evidence>
<dbReference type="STRING" id="77586.A0A0D9XWN8"/>
<dbReference type="FunFam" id="3.30.40.10:FF:000269">
    <property type="entry name" value="Transcription initiation factor IIE subunit alpha"/>
    <property type="match status" value="1"/>
</dbReference>
<dbReference type="HOGENOM" id="CLU_046063_0_0_1"/>
<dbReference type="Gene3D" id="3.30.40.10">
    <property type="entry name" value="Zinc/RING finger domain, C3HC4 (zinc finger)"/>
    <property type="match status" value="1"/>
</dbReference>
<reference evidence="3" key="3">
    <citation type="submission" date="2015-04" db="UniProtKB">
        <authorList>
            <consortium name="EnsemblPlants"/>
        </authorList>
    </citation>
    <scope>IDENTIFICATION</scope>
</reference>
<dbReference type="PANTHER" id="PTHR13097:SF7">
    <property type="entry name" value="GENERAL TRANSCRIPTION FACTOR IIE SUBUNIT 1"/>
    <property type="match status" value="1"/>
</dbReference>
<dbReference type="GO" id="GO:0006367">
    <property type="term" value="P:transcription initiation at RNA polymerase II promoter"/>
    <property type="evidence" value="ECO:0007669"/>
    <property type="project" value="TreeGrafter"/>
</dbReference>
<keyword evidence="1" id="KW-0175">Coiled coil</keyword>
<proteinExistence type="predicted"/>
<dbReference type="InterPro" id="IPR039997">
    <property type="entry name" value="TFE"/>
</dbReference>
<keyword evidence="4" id="KW-1185">Reference proteome</keyword>
<dbReference type="EnsemblPlants" id="LPERR12G02100.1">
    <property type="protein sequence ID" value="LPERR12G02100.1"/>
    <property type="gene ID" value="LPERR12G02100"/>
</dbReference>
<feature type="coiled-coil region" evidence="1">
    <location>
        <begin position="84"/>
        <end position="111"/>
    </location>
</feature>
<evidence type="ECO:0008006" key="5">
    <source>
        <dbReference type="Google" id="ProtNLM"/>
    </source>
</evidence>